<proteinExistence type="predicted"/>
<protein>
    <submittedName>
        <fullName evidence="1">Uncharacterized protein</fullName>
    </submittedName>
</protein>
<reference evidence="1 2" key="1">
    <citation type="submission" date="2017-06" db="EMBL/GenBank/DDBJ databases">
        <authorList>
            <person name="Kim H.J."/>
            <person name="Triplett B.A."/>
        </authorList>
    </citation>
    <scope>NUCLEOTIDE SEQUENCE [LARGE SCALE GENOMIC DNA]</scope>
    <source>
        <strain evidence="1 2">DSM 43151</strain>
    </source>
</reference>
<dbReference type="Proteomes" id="UP000198415">
    <property type="component" value="Unassembled WGS sequence"/>
</dbReference>
<accession>A0A238YU56</accession>
<dbReference type="RefSeq" id="WP_179277123.1">
    <property type="nucleotide sequence ID" value="NZ_BOMU01000035.1"/>
</dbReference>
<keyword evidence="2" id="KW-1185">Reference proteome</keyword>
<name>A0A238YU56_9ACTN</name>
<dbReference type="AlphaFoldDB" id="A0A238YU56"/>
<evidence type="ECO:0000313" key="1">
    <source>
        <dbReference type="EMBL" id="SNR74677.1"/>
    </source>
</evidence>
<gene>
    <name evidence="1" type="ORF">SAMN06264365_105191</name>
</gene>
<dbReference type="EMBL" id="FZNR01000005">
    <property type="protein sequence ID" value="SNR74677.1"/>
    <property type="molecule type" value="Genomic_DNA"/>
</dbReference>
<organism evidence="1 2">
    <name type="scientific">Actinoplanes regularis</name>
    <dbReference type="NCBI Taxonomy" id="52697"/>
    <lineage>
        <taxon>Bacteria</taxon>
        <taxon>Bacillati</taxon>
        <taxon>Actinomycetota</taxon>
        <taxon>Actinomycetes</taxon>
        <taxon>Micromonosporales</taxon>
        <taxon>Micromonosporaceae</taxon>
        <taxon>Actinoplanes</taxon>
    </lineage>
</organism>
<evidence type="ECO:0000313" key="2">
    <source>
        <dbReference type="Proteomes" id="UP000198415"/>
    </source>
</evidence>
<sequence length="57" mass="6433">MSDRPSPPGDDVPDDVDNLMILSPEQYEVLLKAREELGHDLSRGQVEALLKELEERS</sequence>